<reference evidence="24 25" key="1">
    <citation type="submission" date="2019-11" db="EMBL/GenBank/DDBJ databases">
        <title>Strigops habroptila (kakapo) genome, bStrHab1, primary haplotype, v2.</title>
        <authorList>
            <person name="Jarvis E.D."/>
            <person name="Howard J."/>
            <person name="Rhie A."/>
            <person name="Phillippy A."/>
            <person name="Korlach J."/>
            <person name="Digby A."/>
            <person name="Iorns D."/>
            <person name="Eason D."/>
            <person name="Robertson B."/>
            <person name="Raemaekers T."/>
            <person name="Howe K."/>
            <person name="Lewin H."/>
            <person name="Damas J."/>
            <person name="Hastie A."/>
            <person name="Tracey A."/>
            <person name="Chow W."/>
            <person name="Fedrigo O."/>
        </authorList>
    </citation>
    <scope>NUCLEOTIDE SEQUENCE [LARGE SCALE GENOMIC DNA]</scope>
</reference>
<reference evidence="24" key="2">
    <citation type="submission" date="2025-08" db="UniProtKB">
        <authorList>
            <consortium name="Ensembl"/>
        </authorList>
    </citation>
    <scope>IDENTIFICATION</scope>
</reference>
<evidence type="ECO:0000256" key="14">
    <source>
        <dbReference type="ARBA" id="ARBA00023136"/>
    </source>
</evidence>
<evidence type="ECO:0000256" key="8">
    <source>
        <dbReference type="ARBA" id="ARBA00022723"/>
    </source>
</evidence>
<comment type="subcellular location">
    <subcellularLocation>
        <location evidence="2">Apical cell membrane</location>
        <topology evidence="2">Multi-pass membrane protein</topology>
    </subcellularLocation>
</comment>
<evidence type="ECO:0000256" key="21">
    <source>
        <dbReference type="SAM" id="MobiDB-lite"/>
    </source>
</evidence>
<dbReference type="GO" id="GO:0010039">
    <property type="term" value="P:response to iron ion"/>
    <property type="evidence" value="ECO:0007669"/>
    <property type="project" value="Ensembl"/>
</dbReference>
<keyword evidence="6" id="KW-0349">Heme</keyword>
<keyword evidence="10" id="KW-0249">Electron transport</keyword>
<evidence type="ECO:0000256" key="7">
    <source>
        <dbReference type="ARBA" id="ARBA00022692"/>
    </source>
</evidence>
<keyword evidence="13" id="KW-0408">Iron</keyword>
<dbReference type="AlphaFoldDB" id="A0A672TWG4"/>
<evidence type="ECO:0000256" key="13">
    <source>
        <dbReference type="ARBA" id="ARBA00023004"/>
    </source>
</evidence>
<organism evidence="24 25">
    <name type="scientific">Strigops habroptila</name>
    <name type="common">Kakapo</name>
    <dbReference type="NCBI Taxonomy" id="2489341"/>
    <lineage>
        <taxon>Eukaryota</taxon>
        <taxon>Metazoa</taxon>
        <taxon>Chordata</taxon>
        <taxon>Craniata</taxon>
        <taxon>Vertebrata</taxon>
        <taxon>Euteleostomi</taxon>
        <taxon>Archelosauria</taxon>
        <taxon>Archosauria</taxon>
        <taxon>Dinosauria</taxon>
        <taxon>Saurischia</taxon>
        <taxon>Theropoda</taxon>
        <taxon>Coelurosauria</taxon>
        <taxon>Aves</taxon>
        <taxon>Neognathae</taxon>
        <taxon>Neoaves</taxon>
        <taxon>Telluraves</taxon>
        <taxon>Australaves</taxon>
        <taxon>Psittaciformes</taxon>
        <taxon>Psittacidae</taxon>
        <taxon>Strigops</taxon>
    </lineage>
</organism>
<evidence type="ECO:0000256" key="15">
    <source>
        <dbReference type="ARBA" id="ARBA00024225"/>
    </source>
</evidence>
<evidence type="ECO:0000256" key="22">
    <source>
        <dbReference type="SAM" id="Phobius"/>
    </source>
</evidence>
<evidence type="ECO:0000256" key="12">
    <source>
        <dbReference type="ARBA" id="ARBA00023002"/>
    </source>
</evidence>
<dbReference type="GO" id="GO:0140571">
    <property type="term" value="F:transmembrane ascorbate ferrireductase activity"/>
    <property type="evidence" value="ECO:0007669"/>
    <property type="project" value="UniProtKB-EC"/>
</dbReference>
<keyword evidence="8" id="KW-0479">Metal-binding</keyword>
<dbReference type="Proteomes" id="UP000472266">
    <property type="component" value="Chromosome 6"/>
</dbReference>
<feature type="region of interest" description="Disordered" evidence="21">
    <location>
        <begin position="212"/>
        <end position="241"/>
    </location>
</feature>
<sequence>MMEDYGRFLTLLVSALLVGFVSVIFSLVWVFHYREGLSWDGSAGEFNWHPVLIITGFVFIQGIAIIVYRLPWTWKCSKVLMKFIHAGLNTIAMILRNLFLWYWIGLFTLFSPHRFNYESVLCLAFLWFRCLSAPFCSSFSPAGSHAIHVYSGLTIFATVIATALMGSQKSLYFPCKYFFYLFGLLTLFTALLEASPRRECLKLCCPTGGTPEGTEAESAMTDGGNADKSDLRINTGQRSTM</sequence>
<gene>
    <name evidence="24" type="primary">CYBRD1</name>
</gene>
<dbReference type="InParanoid" id="A0A672TWG4"/>
<evidence type="ECO:0000256" key="11">
    <source>
        <dbReference type="ARBA" id="ARBA00022989"/>
    </source>
</evidence>
<evidence type="ECO:0000256" key="18">
    <source>
        <dbReference type="ARBA" id="ARBA00047447"/>
    </source>
</evidence>
<proteinExistence type="predicted"/>
<evidence type="ECO:0000256" key="19">
    <source>
        <dbReference type="ARBA" id="ARBA00048457"/>
    </source>
</evidence>
<evidence type="ECO:0000256" key="16">
    <source>
        <dbReference type="ARBA" id="ARBA00024244"/>
    </source>
</evidence>
<dbReference type="Pfam" id="PF03188">
    <property type="entry name" value="Cytochrom_B561"/>
    <property type="match status" value="1"/>
</dbReference>
<dbReference type="InterPro" id="IPR043205">
    <property type="entry name" value="CYB561/CYBRD1-like"/>
</dbReference>
<keyword evidence="4" id="KW-0813">Transport</keyword>
<evidence type="ECO:0000259" key="23">
    <source>
        <dbReference type="SMART" id="SM00665"/>
    </source>
</evidence>
<protein>
    <recommendedName>
        <fullName evidence="16">Plasma membrane ascorbate-dependent reductase CYBRD1</fullName>
        <ecNumber evidence="15">7.2.1.3</ecNumber>
    </recommendedName>
    <alternativeName>
        <fullName evidence="17">Cytochrome b reductase 1</fullName>
    </alternativeName>
</protein>
<dbReference type="Ensembl" id="ENSSHBT00005006357.1">
    <property type="protein sequence ID" value="ENSSHBP00005005254.1"/>
    <property type="gene ID" value="ENSSHBG00005004592.1"/>
</dbReference>
<evidence type="ECO:0000256" key="5">
    <source>
        <dbReference type="ARBA" id="ARBA00022475"/>
    </source>
</evidence>
<dbReference type="GO" id="GO:0031526">
    <property type="term" value="C:brush border membrane"/>
    <property type="evidence" value="ECO:0007669"/>
    <property type="project" value="Ensembl"/>
</dbReference>
<comment type="cofactor">
    <cofactor evidence="1">
        <name>heme b</name>
        <dbReference type="ChEBI" id="CHEBI:60344"/>
    </cofactor>
</comment>
<evidence type="ECO:0000256" key="10">
    <source>
        <dbReference type="ARBA" id="ARBA00022982"/>
    </source>
</evidence>
<dbReference type="FunCoup" id="A0A672TWG4">
    <property type="interactions" value="527"/>
</dbReference>
<keyword evidence="25" id="KW-1185">Reference proteome</keyword>
<dbReference type="Gene3D" id="1.20.120.1770">
    <property type="match status" value="1"/>
</dbReference>
<comment type="catalytic activity">
    <reaction evidence="20">
        <text>Cu(2+)(out) + L-ascorbate(in) = Cu(+)(out) + monodehydro-L-ascorbate radical(in) + H(+)</text>
        <dbReference type="Rhea" id="RHEA:66656"/>
        <dbReference type="ChEBI" id="CHEBI:15378"/>
        <dbReference type="ChEBI" id="CHEBI:29036"/>
        <dbReference type="ChEBI" id="CHEBI:38290"/>
        <dbReference type="ChEBI" id="CHEBI:49552"/>
        <dbReference type="ChEBI" id="CHEBI:59513"/>
    </reaction>
    <physiologicalReaction direction="left-to-right" evidence="20">
        <dbReference type="Rhea" id="RHEA:66657"/>
    </physiologicalReaction>
</comment>
<accession>A0A672TWG4</accession>
<feature type="transmembrane region" description="Helical" evidence="22">
    <location>
        <begin position="83"/>
        <end position="104"/>
    </location>
</feature>
<dbReference type="OMA" id="KLFNWHP"/>
<evidence type="ECO:0000256" key="9">
    <source>
        <dbReference type="ARBA" id="ARBA00022967"/>
    </source>
</evidence>
<dbReference type="PANTHER" id="PTHR10106:SF12">
    <property type="entry name" value="PLASMA MEMBRANE ASCORBATE-DEPENDENT REDUCTASE CYBRD1"/>
    <property type="match status" value="1"/>
</dbReference>
<feature type="compositionally biased region" description="Polar residues" evidence="21">
    <location>
        <begin position="232"/>
        <end position="241"/>
    </location>
</feature>
<dbReference type="GO" id="GO:0046872">
    <property type="term" value="F:metal ion binding"/>
    <property type="evidence" value="ECO:0007669"/>
    <property type="project" value="UniProtKB-KW"/>
</dbReference>
<evidence type="ECO:0000256" key="3">
    <source>
        <dbReference type="ARBA" id="ARBA00011738"/>
    </source>
</evidence>
<evidence type="ECO:0000256" key="6">
    <source>
        <dbReference type="ARBA" id="ARBA00022617"/>
    </source>
</evidence>
<reference evidence="24" key="3">
    <citation type="submission" date="2025-09" db="UniProtKB">
        <authorList>
            <consortium name="Ensembl"/>
        </authorList>
    </citation>
    <scope>IDENTIFICATION</scope>
</reference>
<dbReference type="GeneTree" id="ENSGT00950000183197"/>
<comment type="catalytic activity">
    <reaction evidence="19">
        <text>Fe(3+)(out) + L-ascorbate(in) = monodehydro-L-ascorbate radical(in) + Fe(2+)(out) + H(+)</text>
        <dbReference type="Rhea" id="RHEA:30403"/>
        <dbReference type="ChEBI" id="CHEBI:15378"/>
        <dbReference type="ChEBI" id="CHEBI:29033"/>
        <dbReference type="ChEBI" id="CHEBI:29034"/>
        <dbReference type="ChEBI" id="CHEBI:38290"/>
        <dbReference type="ChEBI" id="CHEBI:59513"/>
        <dbReference type="EC" id="7.2.1.3"/>
    </reaction>
    <physiologicalReaction direction="left-to-right" evidence="19">
        <dbReference type="Rhea" id="RHEA:30404"/>
    </physiologicalReaction>
</comment>
<keyword evidence="9" id="KW-1278">Translocase</keyword>
<dbReference type="GO" id="GO:0060586">
    <property type="term" value="P:multicellular organismal-level iron ion homeostasis"/>
    <property type="evidence" value="ECO:0007669"/>
    <property type="project" value="Ensembl"/>
</dbReference>
<evidence type="ECO:0000313" key="24">
    <source>
        <dbReference type="Ensembl" id="ENSSHBP00005005254.1"/>
    </source>
</evidence>
<feature type="transmembrane region" description="Helical" evidence="22">
    <location>
        <begin position="9"/>
        <end position="31"/>
    </location>
</feature>
<dbReference type="GO" id="GO:0006879">
    <property type="term" value="P:intracellular iron ion homeostasis"/>
    <property type="evidence" value="ECO:0007669"/>
    <property type="project" value="Ensembl"/>
</dbReference>
<dbReference type="GO" id="GO:0005765">
    <property type="term" value="C:lysosomal membrane"/>
    <property type="evidence" value="ECO:0007669"/>
    <property type="project" value="TreeGrafter"/>
</dbReference>
<evidence type="ECO:0000313" key="25">
    <source>
        <dbReference type="Proteomes" id="UP000472266"/>
    </source>
</evidence>
<dbReference type="EC" id="7.2.1.3" evidence="15"/>
<evidence type="ECO:0000256" key="2">
    <source>
        <dbReference type="ARBA" id="ARBA00004424"/>
    </source>
</evidence>
<keyword evidence="11 22" id="KW-1133">Transmembrane helix</keyword>
<feature type="transmembrane region" description="Helical" evidence="22">
    <location>
        <begin position="116"/>
        <end position="135"/>
    </location>
</feature>
<evidence type="ECO:0000256" key="20">
    <source>
        <dbReference type="ARBA" id="ARBA00049459"/>
    </source>
</evidence>
<evidence type="ECO:0000256" key="4">
    <source>
        <dbReference type="ARBA" id="ARBA00022448"/>
    </source>
</evidence>
<evidence type="ECO:0000256" key="1">
    <source>
        <dbReference type="ARBA" id="ARBA00001970"/>
    </source>
</evidence>
<dbReference type="PANTHER" id="PTHR10106">
    <property type="entry name" value="CYTOCHROME B561-RELATED"/>
    <property type="match status" value="1"/>
</dbReference>
<keyword evidence="12" id="KW-0560">Oxidoreductase</keyword>
<dbReference type="GO" id="GO:0042802">
    <property type="term" value="F:identical protein binding"/>
    <property type="evidence" value="ECO:0007669"/>
    <property type="project" value="Ensembl"/>
</dbReference>
<dbReference type="SMART" id="SM00665">
    <property type="entry name" value="B561"/>
    <property type="match status" value="1"/>
</dbReference>
<feature type="transmembrane region" description="Helical" evidence="22">
    <location>
        <begin position="51"/>
        <end position="71"/>
    </location>
</feature>
<dbReference type="GO" id="GO:0140575">
    <property type="term" value="F:transmembrane monodehydroascorbate reductase activity"/>
    <property type="evidence" value="ECO:0007669"/>
    <property type="project" value="Ensembl"/>
</dbReference>
<feature type="transmembrane region" description="Helical" evidence="22">
    <location>
        <begin position="177"/>
        <end position="194"/>
    </location>
</feature>
<comment type="catalytic activity">
    <reaction evidence="18">
        <text>monodehydro-L-ascorbate radical(out) + L-ascorbate(in) = monodehydro-L-ascorbate radical(in) + L-ascorbate(out)</text>
        <dbReference type="Rhea" id="RHEA:66524"/>
        <dbReference type="ChEBI" id="CHEBI:38290"/>
        <dbReference type="ChEBI" id="CHEBI:59513"/>
    </reaction>
    <physiologicalReaction direction="left-to-right" evidence="18">
        <dbReference type="Rhea" id="RHEA:66525"/>
    </physiologicalReaction>
</comment>
<keyword evidence="5" id="KW-1003">Cell membrane</keyword>
<comment type="subunit">
    <text evidence="3">Homodimer.</text>
</comment>
<name>A0A672TWG4_STRHB</name>
<keyword evidence="14 22" id="KW-0472">Membrane</keyword>
<evidence type="ECO:0000256" key="17">
    <source>
        <dbReference type="ARBA" id="ARBA00031718"/>
    </source>
</evidence>
<dbReference type="GO" id="GO:0140576">
    <property type="term" value="P:ascorbate homeostasis"/>
    <property type="evidence" value="ECO:0007669"/>
    <property type="project" value="Ensembl"/>
</dbReference>
<feature type="domain" description="Cytochrome b561" evidence="23">
    <location>
        <begin position="48"/>
        <end position="167"/>
    </location>
</feature>
<dbReference type="InterPro" id="IPR006593">
    <property type="entry name" value="Cyt_b561/ferric_Rdtase_TM"/>
</dbReference>
<feature type="transmembrane region" description="Helical" evidence="22">
    <location>
        <begin position="147"/>
        <end position="165"/>
    </location>
</feature>
<keyword evidence="7 22" id="KW-0812">Transmembrane</keyword>